<dbReference type="GO" id="GO:0016705">
    <property type="term" value="F:oxidoreductase activity, acting on paired donors, with incorporation or reduction of molecular oxygen"/>
    <property type="evidence" value="ECO:0007669"/>
    <property type="project" value="InterPro"/>
</dbReference>
<dbReference type="Gene3D" id="1.10.630.10">
    <property type="entry name" value="Cytochrome P450"/>
    <property type="match status" value="1"/>
</dbReference>
<dbReference type="AlphaFoldDB" id="A0AAD8J8F1"/>
<dbReference type="PRINTS" id="PR00385">
    <property type="entry name" value="P450"/>
</dbReference>
<comment type="similarity">
    <text evidence="2 7">Belongs to the cytochrome P450 family.</text>
</comment>
<keyword evidence="8" id="KW-0812">Transmembrane</keyword>
<dbReference type="EMBL" id="JAUIZM010000002">
    <property type="protein sequence ID" value="KAK1397797.1"/>
    <property type="molecule type" value="Genomic_DNA"/>
</dbReference>
<dbReference type="InterPro" id="IPR002401">
    <property type="entry name" value="Cyt_P450_E_grp-I"/>
</dbReference>
<dbReference type="PANTHER" id="PTHR24296">
    <property type="entry name" value="CYTOCHROME P450"/>
    <property type="match status" value="1"/>
</dbReference>
<reference evidence="9" key="1">
    <citation type="submission" date="2023-02" db="EMBL/GenBank/DDBJ databases">
        <title>Genome of toxic invasive species Heracleum sosnowskyi carries increased number of genes despite the absence of recent whole-genome duplications.</title>
        <authorList>
            <person name="Schelkunov M."/>
            <person name="Shtratnikova V."/>
            <person name="Makarenko M."/>
            <person name="Klepikova A."/>
            <person name="Omelchenko D."/>
            <person name="Novikova G."/>
            <person name="Obukhova E."/>
            <person name="Bogdanov V."/>
            <person name="Penin A."/>
            <person name="Logacheva M."/>
        </authorList>
    </citation>
    <scope>NUCLEOTIDE SEQUENCE</scope>
    <source>
        <strain evidence="9">Hsosn_3</strain>
        <tissue evidence="9">Leaf</tissue>
    </source>
</reference>
<organism evidence="9 10">
    <name type="scientific">Heracleum sosnowskyi</name>
    <dbReference type="NCBI Taxonomy" id="360622"/>
    <lineage>
        <taxon>Eukaryota</taxon>
        <taxon>Viridiplantae</taxon>
        <taxon>Streptophyta</taxon>
        <taxon>Embryophyta</taxon>
        <taxon>Tracheophyta</taxon>
        <taxon>Spermatophyta</taxon>
        <taxon>Magnoliopsida</taxon>
        <taxon>eudicotyledons</taxon>
        <taxon>Gunneridae</taxon>
        <taxon>Pentapetalae</taxon>
        <taxon>asterids</taxon>
        <taxon>campanulids</taxon>
        <taxon>Apiales</taxon>
        <taxon>Apiaceae</taxon>
        <taxon>Apioideae</taxon>
        <taxon>apioid superclade</taxon>
        <taxon>Tordylieae</taxon>
        <taxon>Tordyliinae</taxon>
        <taxon>Heracleum</taxon>
    </lineage>
</organism>
<dbReference type="GO" id="GO:0005506">
    <property type="term" value="F:iron ion binding"/>
    <property type="evidence" value="ECO:0007669"/>
    <property type="project" value="InterPro"/>
</dbReference>
<evidence type="ECO:0000256" key="7">
    <source>
        <dbReference type="RuleBase" id="RU000461"/>
    </source>
</evidence>
<reference evidence="9" key="2">
    <citation type="submission" date="2023-05" db="EMBL/GenBank/DDBJ databases">
        <authorList>
            <person name="Schelkunov M.I."/>
        </authorList>
    </citation>
    <scope>NUCLEOTIDE SEQUENCE</scope>
    <source>
        <strain evidence="9">Hsosn_3</strain>
        <tissue evidence="9">Leaf</tissue>
    </source>
</reference>
<dbReference type="PRINTS" id="PR00463">
    <property type="entry name" value="EP450I"/>
</dbReference>
<dbReference type="CDD" id="cd11064">
    <property type="entry name" value="CYP86A"/>
    <property type="match status" value="1"/>
</dbReference>
<keyword evidence="8" id="KW-1133">Transmembrane helix</keyword>
<dbReference type="GO" id="GO:0009805">
    <property type="term" value="P:coumarin biosynthetic process"/>
    <property type="evidence" value="ECO:0007669"/>
    <property type="project" value="UniProtKB-ARBA"/>
</dbReference>
<keyword evidence="10" id="KW-1185">Reference proteome</keyword>
<dbReference type="SUPFAM" id="SSF48264">
    <property type="entry name" value="Cytochrome P450"/>
    <property type="match status" value="1"/>
</dbReference>
<evidence type="ECO:0000256" key="2">
    <source>
        <dbReference type="ARBA" id="ARBA00010617"/>
    </source>
</evidence>
<dbReference type="InterPro" id="IPR036396">
    <property type="entry name" value="Cyt_P450_sf"/>
</dbReference>
<dbReference type="InterPro" id="IPR017972">
    <property type="entry name" value="Cyt_P450_CS"/>
</dbReference>
<keyword evidence="4 7" id="KW-0560">Oxidoreductase</keyword>
<evidence type="ECO:0000256" key="4">
    <source>
        <dbReference type="ARBA" id="ARBA00023002"/>
    </source>
</evidence>
<name>A0AAD8J8F1_9APIA</name>
<protein>
    <submittedName>
        <fullName evidence="9">Alkane hydroxylase MAH1-like</fullName>
    </submittedName>
</protein>
<keyword evidence="3 6" id="KW-0479">Metal-binding</keyword>
<proteinExistence type="inferred from homology"/>
<gene>
    <name evidence="9" type="ORF">POM88_007660</name>
</gene>
<comment type="caution">
    <text evidence="9">The sequence shown here is derived from an EMBL/GenBank/DDBJ whole genome shotgun (WGS) entry which is preliminary data.</text>
</comment>
<dbReference type="GO" id="GO:0020037">
    <property type="term" value="F:heme binding"/>
    <property type="evidence" value="ECO:0007669"/>
    <property type="project" value="InterPro"/>
</dbReference>
<feature type="transmembrane region" description="Helical" evidence="8">
    <location>
        <begin position="6"/>
        <end position="26"/>
    </location>
</feature>
<dbReference type="PROSITE" id="PS00086">
    <property type="entry name" value="CYTOCHROME_P450"/>
    <property type="match status" value="1"/>
</dbReference>
<dbReference type="Pfam" id="PF00067">
    <property type="entry name" value="p450"/>
    <property type="match status" value="1"/>
</dbReference>
<keyword evidence="5 6" id="KW-0408">Iron</keyword>
<dbReference type="Proteomes" id="UP001237642">
    <property type="component" value="Unassembled WGS sequence"/>
</dbReference>
<evidence type="ECO:0000256" key="8">
    <source>
        <dbReference type="SAM" id="Phobius"/>
    </source>
</evidence>
<dbReference type="GO" id="GO:0006629">
    <property type="term" value="P:lipid metabolic process"/>
    <property type="evidence" value="ECO:0007669"/>
    <property type="project" value="UniProtKB-ARBA"/>
</dbReference>
<accession>A0AAD8J8F1</accession>
<sequence>MDMNFSLQFLFLFLFLFIFFIFLKFWMIGSSRSSKLANWPVLGMTPGLLKNAHRVHEFTTDVLKECHGTFQFKGPVLADLDLLVTCDPADIHYILSKNFSKYPKGPEFRKIFDILGDGIFNADGYLWELHRKTTISLFNHAEFCKMLLESTKKKVENGLIPVLDHVSRNEIEVDLQEIFQRLTFDNICCLLLDHDPQSLSIDLPYIPCEKAFTATEEALLYRHVFPESILKLQRVIGFGKEKGLSKAREAFDGFIYSCISAKRQLVHSGHSGESSAPKADKLDFFTAYTEAYKGKTGNTEVFLKDTLLNLMLAGRDTTATALSWFFWLLANNPAVEYKIQEEIKSKLHPNKEEIWMLFNNREDLGELVYLHGALCEALRLFPPVPLEHKSPIEPDILPSGHRVNKDSKIVLSFYSMGRMENIWGEDCLEFKPERWITDRGGIKHEPSYKFPAFNAGPRTCIGKDMAFTQMKIIAVSIIHNYRIKVVEGHQVVPSDSVILQMKYGLKVVVSKRSV</sequence>
<keyword evidence="8" id="KW-0472">Membrane</keyword>
<evidence type="ECO:0000313" key="9">
    <source>
        <dbReference type="EMBL" id="KAK1397797.1"/>
    </source>
</evidence>
<evidence type="ECO:0000256" key="1">
    <source>
        <dbReference type="ARBA" id="ARBA00001971"/>
    </source>
</evidence>
<dbReference type="InterPro" id="IPR001128">
    <property type="entry name" value="Cyt_P450"/>
</dbReference>
<evidence type="ECO:0000256" key="6">
    <source>
        <dbReference type="PIRSR" id="PIRSR602401-1"/>
    </source>
</evidence>
<dbReference type="GO" id="GO:0004497">
    <property type="term" value="F:monooxygenase activity"/>
    <property type="evidence" value="ECO:0007669"/>
    <property type="project" value="UniProtKB-KW"/>
</dbReference>
<comment type="cofactor">
    <cofactor evidence="1 6">
        <name>heme</name>
        <dbReference type="ChEBI" id="CHEBI:30413"/>
    </cofactor>
</comment>
<evidence type="ECO:0000256" key="3">
    <source>
        <dbReference type="ARBA" id="ARBA00022723"/>
    </source>
</evidence>
<evidence type="ECO:0000313" key="10">
    <source>
        <dbReference type="Proteomes" id="UP001237642"/>
    </source>
</evidence>
<keyword evidence="7" id="KW-0503">Monooxygenase</keyword>
<feature type="binding site" description="axial binding residue" evidence="6">
    <location>
        <position position="460"/>
    </location>
    <ligand>
        <name>heme</name>
        <dbReference type="ChEBI" id="CHEBI:30413"/>
    </ligand>
    <ligandPart>
        <name>Fe</name>
        <dbReference type="ChEBI" id="CHEBI:18248"/>
    </ligandPart>
</feature>
<keyword evidence="6 7" id="KW-0349">Heme</keyword>
<evidence type="ECO:0000256" key="5">
    <source>
        <dbReference type="ARBA" id="ARBA00023004"/>
    </source>
</evidence>